<dbReference type="GO" id="GO:0051276">
    <property type="term" value="P:chromosome organization"/>
    <property type="evidence" value="ECO:0007669"/>
    <property type="project" value="InterPro"/>
</dbReference>
<dbReference type="PANTHER" id="PTHR43977">
    <property type="entry name" value="STRUCTURAL MAINTENANCE OF CHROMOSOMES PROTEIN 3"/>
    <property type="match status" value="1"/>
</dbReference>
<feature type="coiled-coil region" evidence="1">
    <location>
        <begin position="84"/>
        <end position="136"/>
    </location>
</feature>
<dbReference type="InterPro" id="IPR010935">
    <property type="entry name" value="SMC_hinge"/>
</dbReference>
<feature type="coiled-coil region" evidence="1">
    <location>
        <begin position="183"/>
        <end position="231"/>
    </location>
</feature>
<accession>A0A388LUS8</accession>
<dbReference type="SUPFAM" id="SSF75553">
    <property type="entry name" value="Smc hinge domain"/>
    <property type="match status" value="1"/>
</dbReference>
<protein>
    <recommendedName>
        <fullName evidence="2">SMC hinge domain-containing protein</fullName>
    </recommendedName>
</protein>
<dbReference type="Gene3D" id="1.20.1060.20">
    <property type="match status" value="1"/>
</dbReference>
<comment type="caution">
    <text evidence="3">The sequence shown here is derived from an EMBL/GenBank/DDBJ whole genome shotgun (WGS) entry which is preliminary data.</text>
</comment>
<dbReference type="Gramene" id="GBG85993">
    <property type="protein sequence ID" value="GBG85993"/>
    <property type="gene ID" value="CBR_g40806"/>
</dbReference>
<dbReference type="OrthoDB" id="10255539at2759"/>
<dbReference type="EMBL" id="BFEA01000543">
    <property type="protein sequence ID" value="GBG85993.1"/>
    <property type="molecule type" value="Genomic_DNA"/>
</dbReference>
<dbReference type="InterPro" id="IPR036277">
    <property type="entry name" value="SMC_hinge_sf"/>
</dbReference>
<dbReference type="GO" id="GO:0005694">
    <property type="term" value="C:chromosome"/>
    <property type="evidence" value="ECO:0007669"/>
    <property type="project" value="InterPro"/>
</dbReference>
<keyword evidence="1" id="KW-0175">Coiled coil</keyword>
<dbReference type="Pfam" id="PF06470">
    <property type="entry name" value="SMC_hinge"/>
    <property type="match status" value="1"/>
</dbReference>
<proteinExistence type="predicted"/>
<name>A0A388LUS8_CHABU</name>
<dbReference type="Proteomes" id="UP000265515">
    <property type="component" value="Unassembled WGS sequence"/>
</dbReference>
<evidence type="ECO:0000313" key="3">
    <source>
        <dbReference type="EMBL" id="GBG85993.1"/>
    </source>
</evidence>
<feature type="domain" description="SMC hinge" evidence="2">
    <location>
        <begin position="364"/>
        <end position="441"/>
    </location>
</feature>
<evidence type="ECO:0000256" key="1">
    <source>
        <dbReference type="SAM" id="Coils"/>
    </source>
</evidence>
<gene>
    <name evidence="3" type="ORF">CBR_g40806</name>
</gene>
<dbReference type="SMART" id="SM00968">
    <property type="entry name" value="SMC_hinge"/>
    <property type="match status" value="1"/>
</dbReference>
<dbReference type="GO" id="GO:0005524">
    <property type="term" value="F:ATP binding"/>
    <property type="evidence" value="ECO:0007669"/>
    <property type="project" value="InterPro"/>
</dbReference>
<evidence type="ECO:0000313" key="4">
    <source>
        <dbReference type="Proteomes" id="UP000265515"/>
    </source>
</evidence>
<sequence length="470" mass="52016">MKPPETLSMLEEAAGTRMYEVNKERALKTLEKKQAKVDEIDRVLSEEILPSLEKLRKERAQYMQWSGLSGEVDRLKRFCISYSYVEAEKAKDRSLEKANQMKAKIEELTEGVKTVEAEMNEKAEAVARMVEEKEKQLGGEMEQLSSAVDLLQNTLAKEASARENQKEMLLAEKKTHAQLKKNAKEADASVTEKETAVAKANQEMEAGRAQVEALTKAVQELEAKYEAVQAGKTADEEGSKTLVEKLSEVKAASVEADTEAKQAQLTVTHITKEVGAKRKLLATKQKEAESMAKEMEMRRNAVSKSKEALAQLAFDENRATQLEDMKARETQAVRSLRVKRDELLASVTGIDFVYSDPVRGFDRSKVKGIVARTIRVKDPSTSLALEVGAGGKLYNVIVDTEQTGKLLLEKGGLKRRVTLIPLNKIEAHAIPQSVQAAAARLVRELDSFASAALNSFPCVQAMAGDGWMEV</sequence>
<keyword evidence="4" id="KW-1185">Reference proteome</keyword>
<dbReference type="AlphaFoldDB" id="A0A388LUS8"/>
<dbReference type="FunFam" id="1.20.1060.20:FF:000005">
    <property type="entry name" value="Structural maintenance of chromosomes 2"/>
    <property type="match status" value="1"/>
</dbReference>
<organism evidence="3 4">
    <name type="scientific">Chara braunii</name>
    <name type="common">Braun's stonewort</name>
    <dbReference type="NCBI Taxonomy" id="69332"/>
    <lineage>
        <taxon>Eukaryota</taxon>
        <taxon>Viridiplantae</taxon>
        <taxon>Streptophyta</taxon>
        <taxon>Charophyceae</taxon>
        <taxon>Charales</taxon>
        <taxon>Characeae</taxon>
        <taxon>Chara</taxon>
    </lineage>
</organism>
<dbReference type="STRING" id="69332.A0A388LUS8"/>
<reference evidence="3 4" key="1">
    <citation type="journal article" date="2018" name="Cell">
        <title>The Chara Genome: Secondary Complexity and Implications for Plant Terrestrialization.</title>
        <authorList>
            <person name="Nishiyama T."/>
            <person name="Sakayama H."/>
            <person name="Vries J.D."/>
            <person name="Buschmann H."/>
            <person name="Saint-Marcoux D."/>
            <person name="Ullrich K.K."/>
            <person name="Haas F.B."/>
            <person name="Vanderstraeten L."/>
            <person name="Becker D."/>
            <person name="Lang D."/>
            <person name="Vosolsobe S."/>
            <person name="Rombauts S."/>
            <person name="Wilhelmsson P.K.I."/>
            <person name="Janitza P."/>
            <person name="Kern R."/>
            <person name="Heyl A."/>
            <person name="Rumpler F."/>
            <person name="Villalobos L.I.A.C."/>
            <person name="Clay J.M."/>
            <person name="Skokan R."/>
            <person name="Toyoda A."/>
            <person name="Suzuki Y."/>
            <person name="Kagoshima H."/>
            <person name="Schijlen E."/>
            <person name="Tajeshwar N."/>
            <person name="Catarino B."/>
            <person name="Hetherington A.J."/>
            <person name="Saltykova A."/>
            <person name="Bonnot C."/>
            <person name="Breuninger H."/>
            <person name="Symeonidi A."/>
            <person name="Radhakrishnan G.V."/>
            <person name="Van Nieuwerburgh F."/>
            <person name="Deforce D."/>
            <person name="Chang C."/>
            <person name="Karol K.G."/>
            <person name="Hedrich R."/>
            <person name="Ulvskov P."/>
            <person name="Glockner G."/>
            <person name="Delwiche C.F."/>
            <person name="Petrasek J."/>
            <person name="Van de Peer Y."/>
            <person name="Friml J."/>
            <person name="Beilby M."/>
            <person name="Dolan L."/>
            <person name="Kohara Y."/>
            <person name="Sugano S."/>
            <person name="Fujiyama A."/>
            <person name="Delaux P.-M."/>
            <person name="Quint M."/>
            <person name="TheiBen G."/>
            <person name="Hagemann M."/>
            <person name="Harholt J."/>
            <person name="Dunand C."/>
            <person name="Zachgo S."/>
            <person name="Langdale J."/>
            <person name="Maumus F."/>
            <person name="Straeten D.V.D."/>
            <person name="Gould S.B."/>
            <person name="Rensing S.A."/>
        </authorList>
    </citation>
    <scope>NUCLEOTIDE SEQUENCE [LARGE SCALE GENOMIC DNA]</scope>
    <source>
        <strain evidence="3 4">S276</strain>
    </source>
</reference>
<evidence type="ECO:0000259" key="2">
    <source>
        <dbReference type="SMART" id="SM00968"/>
    </source>
</evidence>